<name>A0ABQ4V6M8_9MYCO</name>
<protein>
    <recommendedName>
        <fullName evidence="3">DUF559 domain-containing protein</fullName>
    </recommendedName>
</protein>
<gene>
    <name evidence="1" type="ORF">NGTWS1702_05480</name>
</gene>
<dbReference type="EMBL" id="BPRH01000606">
    <property type="protein sequence ID" value="GJF10154.1"/>
    <property type="molecule type" value="Genomic_DNA"/>
</dbReference>
<organism evidence="1 2">
    <name type="scientific">Mycolicibacterium cyprinidarum</name>
    <dbReference type="NCBI Taxonomy" id="2860311"/>
    <lineage>
        <taxon>Bacteria</taxon>
        <taxon>Bacillati</taxon>
        <taxon>Actinomycetota</taxon>
        <taxon>Actinomycetes</taxon>
        <taxon>Mycobacteriales</taxon>
        <taxon>Mycobacteriaceae</taxon>
        <taxon>Mycolicibacterium</taxon>
    </lineage>
</organism>
<sequence length="292" mass="32398">MSLDDLFAPSGLASRQQLLSMMGRKALAEHLQAGAIEKVWHGVYARQPPDLGMRLAGLELMTGRRIVACLHTAAQMYGFKTEPDPRIHILDPGVRVRPNAELMVHQRVGAPLRRIGSRLATAPAWTAVEIARLLRRPRALATLDAALRCGACTPGELDAAIREQKGRRGIVAVRELASLADPRAESAMESETRLVFIDGGLPQAELQYEIVDHYGKLWRVDFAWEGAKVAAEYDSMQWHANPQAWKRDRMKYTRLGECGWTVVPVVVDDVRRDQHGLVARVAGYLEATRLAG</sequence>
<dbReference type="Proteomes" id="UP001060504">
    <property type="component" value="Unassembled WGS sequence"/>
</dbReference>
<evidence type="ECO:0008006" key="3">
    <source>
        <dbReference type="Google" id="ProtNLM"/>
    </source>
</evidence>
<reference evidence="1 2" key="1">
    <citation type="submission" date="2021-08" db="EMBL/GenBank/DDBJ databases">
        <title>Draft genome sequence of Mycolicibacterium sp. NGTWS1702 strain.</title>
        <authorList>
            <person name="Matsumoto M."/>
            <person name="Tang B.C.C."/>
            <person name="Machida Y."/>
            <person name="Matoyama H."/>
            <person name="Kishihara T."/>
            <person name="Sato S."/>
            <person name="Kondo I."/>
            <person name="Sano M."/>
            <person name="Kato G."/>
        </authorList>
    </citation>
    <scope>NUCLEOTIDE SEQUENCE [LARGE SCALE GENOMIC DNA]</scope>
    <source>
        <strain evidence="1 2">NGTWSNA01</strain>
    </source>
</reference>
<dbReference type="Gene3D" id="3.40.960.10">
    <property type="entry name" value="VSR Endonuclease"/>
    <property type="match status" value="1"/>
</dbReference>
<evidence type="ECO:0000313" key="1">
    <source>
        <dbReference type="EMBL" id="GJF10154.1"/>
    </source>
</evidence>
<dbReference type="InterPro" id="IPR011335">
    <property type="entry name" value="Restrct_endonuc-II-like"/>
</dbReference>
<dbReference type="SUPFAM" id="SSF52980">
    <property type="entry name" value="Restriction endonuclease-like"/>
    <property type="match status" value="1"/>
</dbReference>
<proteinExistence type="predicted"/>
<accession>A0ABQ4V6M8</accession>
<evidence type="ECO:0000313" key="2">
    <source>
        <dbReference type="Proteomes" id="UP001060504"/>
    </source>
</evidence>
<keyword evidence="2" id="KW-1185">Reference proteome</keyword>
<comment type="caution">
    <text evidence="1">The sequence shown here is derived from an EMBL/GenBank/DDBJ whole genome shotgun (WGS) entry which is preliminary data.</text>
</comment>